<accession>A0A521D280</accession>
<dbReference type="InterPro" id="IPR051466">
    <property type="entry name" value="D-amino_acid_metab_enzyme"/>
</dbReference>
<evidence type="ECO:0000313" key="4">
    <source>
        <dbReference type="EMBL" id="SMO65000.1"/>
    </source>
</evidence>
<evidence type="ECO:0000256" key="1">
    <source>
        <dbReference type="ARBA" id="ARBA00005323"/>
    </source>
</evidence>
<reference evidence="4 5" key="1">
    <citation type="submission" date="2017-05" db="EMBL/GenBank/DDBJ databases">
        <authorList>
            <person name="Varghese N."/>
            <person name="Submissions S."/>
        </authorList>
    </citation>
    <scope>NUCLEOTIDE SEQUENCE [LARGE SCALE GENOMIC DNA]</scope>
    <source>
        <strain evidence="4 5">DSM 27040</strain>
    </source>
</reference>
<feature type="domain" description="D-serine dehydratase-like" evidence="3">
    <location>
        <begin position="249"/>
        <end position="356"/>
    </location>
</feature>
<dbReference type="InterPro" id="IPR029066">
    <property type="entry name" value="PLP-binding_barrel"/>
</dbReference>
<evidence type="ECO:0000256" key="2">
    <source>
        <dbReference type="ARBA" id="ARBA00023239"/>
    </source>
</evidence>
<dbReference type="InterPro" id="IPR001608">
    <property type="entry name" value="Ala_racemase_N"/>
</dbReference>
<dbReference type="Pfam" id="PF14031">
    <property type="entry name" value="D-ser_dehydrat"/>
    <property type="match status" value="1"/>
</dbReference>
<dbReference type="AlphaFoldDB" id="A0A521D280"/>
<name>A0A521D280_SACCC</name>
<dbReference type="GO" id="GO:0036088">
    <property type="term" value="P:D-serine catabolic process"/>
    <property type="evidence" value="ECO:0007669"/>
    <property type="project" value="TreeGrafter"/>
</dbReference>
<dbReference type="PANTHER" id="PTHR28004">
    <property type="entry name" value="ZGC:162816-RELATED"/>
    <property type="match status" value="1"/>
</dbReference>
<dbReference type="Gene3D" id="2.40.37.20">
    <property type="entry name" value="D-serine dehydratase-like domain"/>
    <property type="match status" value="1"/>
</dbReference>
<sequence>MSPIFEPTLLLNESVCKANIKRMAERVKGWNGDFRPHFKTHQSARIAEWFREQGIERITVSSFKMARYFAQNAWKDITVAITATQIDAASINTLAAKINLNIVVEEEQTIMALERGLQHPVGVFVKVDTGYHRTGVDADDLIKIKKMLSGLRETKKLIFIGFLTHAGNTYGTRNKVQISEIVEPALQKFLALKTFLKDHFPLMQLSWGDTPSCSVYSDFYGVDEFRPGNFVFYDCMQVQIGACQLSDIAVCLAAPVIAVHPQRNEIVVHAGAVHLSKEGLELADGSTTYGSVVKLNGRDWDSEQVLGQVRSLSQEHGIISVSKQVMPTLKPGDVVGVLPVHSCLTANLMKQFLSTDGNFIEMMK</sequence>
<evidence type="ECO:0000313" key="5">
    <source>
        <dbReference type="Proteomes" id="UP000319040"/>
    </source>
</evidence>
<dbReference type="Pfam" id="PF01168">
    <property type="entry name" value="Ala_racemase_N"/>
    <property type="match status" value="1"/>
</dbReference>
<dbReference type="SUPFAM" id="SSF51419">
    <property type="entry name" value="PLP-binding barrel"/>
    <property type="match status" value="1"/>
</dbReference>
<organism evidence="4 5">
    <name type="scientific">Saccharicrinis carchari</name>
    <dbReference type="NCBI Taxonomy" id="1168039"/>
    <lineage>
        <taxon>Bacteria</taxon>
        <taxon>Pseudomonadati</taxon>
        <taxon>Bacteroidota</taxon>
        <taxon>Bacteroidia</taxon>
        <taxon>Marinilabiliales</taxon>
        <taxon>Marinilabiliaceae</taxon>
        <taxon>Saccharicrinis</taxon>
    </lineage>
</organism>
<dbReference type="RefSeq" id="WP_142533240.1">
    <property type="nucleotide sequence ID" value="NZ_FXTB01000004.1"/>
</dbReference>
<dbReference type="InterPro" id="IPR026956">
    <property type="entry name" value="D-ser_dehydrat-like_dom"/>
</dbReference>
<keyword evidence="2" id="KW-0456">Lyase</keyword>
<dbReference type="EMBL" id="FXTB01000004">
    <property type="protein sequence ID" value="SMO65000.1"/>
    <property type="molecule type" value="Genomic_DNA"/>
</dbReference>
<dbReference type="Proteomes" id="UP000319040">
    <property type="component" value="Unassembled WGS sequence"/>
</dbReference>
<dbReference type="Gene3D" id="3.20.20.10">
    <property type="entry name" value="Alanine racemase"/>
    <property type="match status" value="1"/>
</dbReference>
<protein>
    <submittedName>
        <fullName evidence="4">D-serine deaminase, pyridoxal phosphate-dependent</fullName>
    </submittedName>
</protein>
<dbReference type="GO" id="GO:0008721">
    <property type="term" value="F:D-serine ammonia-lyase activity"/>
    <property type="evidence" value="ECO:0007669"/>
    <property type="project" value="TreeGrafter"/>
</dbReference>
<gene>
    <name evidence="4" type="ORF">SAMN06265379_10478</name>
</gene>
<proteinExistence type="inferred from homology"/>
<keyword evidence="5" id="KW-1185">Reference proteome</keyword>
<dbReference type="InterPro" id="IPR042208">
    <property type="entry name" value="D-ser_dehydrat-like_sf"/>
</dbReference>
<comment type="similarity">
    <text evidence="1">Belongs to the DSD1 family.</text>
</comment>
<dbReference type="PANTHER" id="PTHR28004:SF2">
    <property type="entry name" value="D-SERINE DEHYDRATASE"/>
    <property type="match status" value="1"/>
</dbReference>
<evidence type="ECO:0000259" key="3">
    <source>
        <dbReference type="SMART" id="SM01119"/>
    </source>
</evidence>
<dbReference type="SMART" id="SM01119">
    <property type="entry name" value="D-ser_dehydrat"/>
    <property type="match status" value="1"/>
</dbReference>
<dbReference type="OrthoDB" id="9788869at2"/>